<gene>
    <name evidence="1" type="ORF">SAMN05216302_102529</name>
</gene>
<evidence type="ECO:0008006" key="3">
    <source>
        <dbReference type="Google" id="ProtNLM"/>
    </source>
</evidence>
<dbReference type="Proteomes" id="UP000199533">
    <property type="component" value="Unassembled WGS sequence"/>
</dbReference>
<proteinExistence type="predicted"/>
<dbReference type="STRING" id="52441.SAMN05216302_102529"/>
<evidence type="ECO:0000313" key="2">
    <source>
        <dbReference type="Proteomes" id="UP000199533"/>
    </source>
</evidence>
<protein>
    <recommendedName>
        <fullName evidence="3">Phosphatidate cytidylyltransferase</fullName>
    </recommendedName>
</protein>
<accession>A0A1I4E218</accession>
<name>A0A1I4E218_9PROT</name>
<keyword evidence="2" id="KW-1185">Reference proteome</keyword>
<dbReference type="EMBL" id="FOSP01000025">
    <property type="protein sequence ID" value="SFK99825.1"/>
    <property type="molecule type" value="Genomic_DNA"/>
</dbReference>
<reference evidence="2" key="1">
    <citation type="submission" date="2016-10" db="EMBL/GenBank/DDBJ databases">
        <authorList>
            <person name="Varghese N."/>
            <person name="Submissions S."/>
        </authorList>
    </citation>
    <scope>NUCLEOTIDE SEQUENCE [LARGE SCALE GENOMIC DNA]</scope>
    <source>
        <strain evidence="2">Nm69</strain>
    </source>
</reference>
<sequence>MTNTVSTVPEAMPEKLIAAVAAQSTRSVSSDFPILAEALLERYGTSADGVILYGSCLRTSDLDEGIADLYVLVDDYKNAYTRRHLSLLNAWLAPNVFYLEVSHQDRTLRAKYAVITTAEFEKGAQYWFHSYIWARFAQPSRLLYARDEKNRQRIFNALAHSVITFLSSGGKTLENNAFTVADIWTRCLMLSYAAELRAEQETRARHLATLNLNDFTQLTETAYPALTEVFNYQPESGTYLCRNTAATRRLALQHWRLRRWQGRILSVLRLSKATLTFSGYLEYAAWKIERHTGVSVEITPVLRRHPVIWGLKVMWQLLRRGIIR</sequence>
<dbReference type="RefSeq" id="WP_244531912.1">
    <property type="nucleotide sequence ID" value="NZ_FOSP01000025.1"/>
</dbReference>
<dbReference type="AlphaFoldDB" id="A0A1I4E218"/>
<organism evidence="1 2">
    <name type="scientific">Nitrosomonas aestuarii</name>
    <dbReference type="NCBI Taxonomy" id="52441"/>
    <lineage>
        <taxon>Bacteria</taxon>
        <taxon>Pseudomonadati</taxon>
        <taxon>Pseudomonadota</taxon>
        <taxon>Betaproteobacteria</taxon>
        <taxon>Nitrosomonadales</taxon>
        <taxon>Nitrosomonadaceae</taxon>
        <taxon>Nitrosomonas</taxon>
    </lineage>
</organism>
<evidence type="ECO:0000313" key="1">
    <source>
        <dbReference type="EMBL" id="SFK99825.1"/>
    </source>
</evidence>